<dbReference type="SUPFAM" id="SSF51430">
    <property type="entry name" value="NAD(P)-linked oxidoreductase"/>
    <property type="match status" value="1"/>
</dbReference>
<evidence type="ECO:0000259" key="2">
    <source>
        <dbReference type="Pfam" id="PF00248"/>
    </source>
</evidence>
<dbReference type="Proteomes" id="UP000708148">
    <property type="component" value="Unassembled WGS sequence"/>
</dbReference>
<dbReference type="OrthoDB" id="37537at2759"/>
<dbReference type="Gene3D" id="3.20.20.100">
    <property type="entry name" value="NADP-dependent oxidoreductase domain"/>
    <property type="match status" value="1"/>
</dbReference>
<dbReference type="InterPro" id="IPR023210">
    <property type="entry name" value="NADP_OxRdtase_dom"/>
</dbReference>
<evidence type="ECO:0000256" key="1">
    <source>
        <dbReference type="ARBA" id="ARBA00023002"/>
    </source>
</evidence>
<evidence type="ECO:0000313" key="3">
    <source>
        <dbReference type="EMBL" id="CAD7702212.1"/>
    </source>
</evidence>
<reference evidence="3" key="1">
    <citation type="submission" date="2020-12" db="EMBL/GenBank/DDBJ databases">
        <authorList>
            <person name="Iha C."/>
        </authorList>
    </citation>
    <scope>NUCLEOTIDE SEQUENCE</scope>
</reference>
<proteinExistence type="predicted"/>
<organism evidence="3 4">
    <name type="scientific">Ostreobium quekettii</name>
    <dbReference type="NCBI Taxonomy" id="121088"/>
    <lineage>
        <taxon>Eukaryota</taxon>
        <taxon>Viridiplantae</taxon>
        <taxon>Chlorophyta</taxon>
        <taxon>core chlorophytes</taxon>
        <taxon>Ulvophyceae</taxon>
        <taxon>TCBD clade</taxon>
        <taxon>Bryopsidales</taxon>
        <taxon>Ostreobineae</taxon>
        <taxon>Ostreobiaceae</taxon>
        <taxon>Ostreobium</taxon>
    </lineage>
</organism>
<keyword evidence="1" id="KW-0560">Oxidoreductase</keyword>
<feature type="domain" description="NADP-dependent oxidoreductase" evidence="2">
    <location>
        <begin position="24"/>
        <end position="314"/>
    </location>
</feature>
<comment type="caution">
    <text evidence="3">The sequence shown here is derived from an EMBL/GenBank/DDBJ whole genome shotgun (WGS) entry which is preliminary data.</text>
</comment>
<dbReference type="InterPro" id="IPR036812">
    <property type="entry name" value="NAD(P)_OxRdtase_dom_sf"/>
</dbReference>
<dbReference type="PANTHER" id="PTHR43625">
    <property type="entry name" value="AFLATOXIN B1 ALDEHYDE REDUCTASE"/>
    <property type="match status" value="1"/>
</dbReference>
<dbReference type="PANTHER" id="PTHR43625:SF40">
    <property type="entry name" value="ALDO-KETO REDUCTASE YAKC [NADP(+)]"/>
    <property type="match status" value="1"/>
</dbReference>
<dbReference type="Pfam" id="PF00248">
    <property type="entry name" value="Aldo_ket_red"/>
    <property type="match status" value="1"/>
</dbReference>
<sequence>MAAAAKLPKVPLGRQGLLVSAQGLGCMGMSDAYGDYNSDGAQAESLAVLDKALELGCTFLDTAEVYGPFTNEELVGQAIKGKRDEFEVATKFGFEIKNGTMTGFDSTPANVRKVCEDSLKRLNIDCIDLFYQHRVDPYTPIEDTFSELKALVEEGKIKYIGLSEANAGDIWKAHAIHPVTAYQLEWPLWTRDAEKEIIPTCRELGIGLVCYSPLGRGYLTGTIQKLEDISENDWRRGNPRFSAEALERNKAMVKTVKNIAEKKGCMPAQVALAWLQHQGSDVVPIPGTKRVKYLMDNVGAYFVKLSPKDMKEVDFQPEDIVGQRYGEEFMKNMTFHY</sequence>
<gene>
    <name evidence="3" type="ORF">OSTQU699_LOCUS7569</name>
</gene>
<accession>A0A8S1J8I5</accession>
<dbReference type="GO" id="GO:0005737">
    <property type="term" value="C:cytoplasm"/>
    <property type="evidence" value="ECO:0007669"/>
    <property type="project" value="TreeGrafter"/>
</dbReference>
<evidence type="ECO:0000313" key="4">
    <source>
        <dbReference type="Proteomes" id="UP000708148"/>
    </source>
</evidence>
<dbReference type="InterPro" id="IPR050791">
    <property type="entry name" value="Aldo-Keto_reductase"/>
</dbReference>
<protein>
    <recommendedName>
        <fullName evidence="2">NADP-dependent oxidoreductase domain-containing protein</fullName>
    </recommendedName>
</protein>
<dbReference type="EMBL" id="CAJHUC010001741">
    <property type="protein sequence ID" value="CAD7702212.1"/>
    <property type="molecule type" value="Genomic_DNA"/>
</dbReference>
<dbReference type="GO" id="GO:0016491">
    <property type="term" value="F:oxidoreductase activity"/>
    <property type="evidence" value="ECO:0007669"/>
    <property type="project" value="UniProtKB-KW"/>
</dbReference>
<dbReference type="CDD" id="cd19076">
    <property type="entry name" value="AKR_AKR13A_13D"/>
    <property type="match status" value="1"/>
</dbReference>
<dbReference type="AlphaFoldDB" id="A0A8S1J8I5"/>
<name>A0A8S1J8I5_9CHLO</name>
<keyword evidence="4" id="KW-1185">Reference proteome</keyword>